<keyword evidence="13" id="KW-0862">Zinc</keyword>
<dbReference type="GO" id="GO:0004750">
    <property type="term" value="F:D-ribulose-phosphate 3-epimerase activity"/>
    <property type="evidence" value="ECO:0007669"/>
    <property type="project" value="UniProtKB-UniRule"/>
</dbReference>
<comment type="function">
    <text evidence="10">Catalyzes the reversible epimerization of D-ribulose 5-phosphate to D-xylulose 5-phosphate.</text>
</comment>
<gene>
    <name evidence="10 15" type="primary">rpe</name>
    <name evidence="15" type="ORF">CQU01_06220</name>
</gene>
<dbReference type="Proteomes" id="UP000321491">
    <property type="component" value="Unassembled WGS sequence"/>
</dbReference>
<feature type="binding site" evidence="10 14">
    <location>
        <begin position="196"/>
        <end position="197"/>
    </location>
    <ligand>
        <name>substrate</name>
    </ligand>
</feature>
<comment type="similarity">
    <text evidence="6 10 11">Belongs to the ribulose-phosphate 3-epimerase family.</text>
</comment>
<comment type="caution">
    <text evidence="15">The sequence shown here is derived from an EMBL/GenBank/DDBJ whole genome shotgun (WGS) entry which is preliminary data.</text>
</comment>
<feature type="binding site" evidence="10 13">
    <location>
        <position position="65"/>
    </location>
    <ligand>
        <name>a divalent metal cation</name>
        <dbReference type="ChEBI" id="CHEBI:60240"/>
    </ligand>
</feature>
<comment type="catalytic activity">
    <reaction evidence="1 10 11">
        <text>D-ribulose 5-phosphate = D-xylulose 5-phosphate</text>
        <dbReference type="Rhea" id="RHEA:13677"/>
        <dbReference type="ChEBI" id="CHEBI:57737"/>
        <dbReference type="ChEBI" id="CHEBI:58121"/>
        <dbReference type="EC" id="5.1.3.1"/>
    </reaction>
</comment>
<dbReference type="NCBIfam" id="TIGR01163">
    <property type="entry name" value="rpe"/>
    <property type="match status" value="1"/>
</dbReference>
<dbReference type="GO" id="GO:0019323">
    <property type="term" value="P:pentose catabolic process"/>
    <property type="evidence" value="ECO:0007669"/>
    <property type="project" value="UniProtKB-UniRule"/>
</dbReference>
<dbReference type="FunFam" id="3.20.20.70:FF:000004">
    <property type="entry name" value="Ribulose-phosphate 3-epimerase"/>
    <property type="match status" value="1"/>
</dbReference>
<dbReference type="InterPro" id="IPR011060">
    <property type="entry name" value="RibuloseP-bd_barrel"/>
</dbReference>
<comment type="cofactor">
    <cofactor evidence="5">
        <name>Fe(2+)</name>
        <dbReference type="ChEBI" id="CHEBI:29033"/>
    </cofactor>
</comment>
<dbReference type="SUPFAM" id="SSF51366">
    <property type="entry name" value="Ribulose-phoshate binding barrel"/>
    <property type="match status" value="1"/>
</dbReference>
<comment type="pathway">
    <text evidence="10">Carbohydrate degradation.</text>
</comment>
<keyword evidence="13" id="KW-0170">Cobalt</keyword>
<keyword evidence="13" id="KW-0464">Manganese</keyword>
<feature type="binding site" evidence="10 13">
    <location>
        <position position="174"/>
    </location>
    <ligand>
        <name>a divalent metal cation</name>
        <dbReference type="ChEBI" id="CHEBI:60240"/>
    </ligand>
</feature>
<evidence type="ECO:0000256" key="13">
    <source>
        <dbReference type="PIRSR" id="PIRSR001461-2"/>
    </source>
</evidence>
<evidence type="ECO:0000256" key="6">
    <source>
        <dbReference type="ARBA" id="ARBA00009541"/>
    </source>
</evidence>
<dbReference type="AlphaFoldDB" id="A0A511UUY6"/>
<feature type="binding site" evidence="10 14">
    <location>
        <position position="7"/>
    </location>
    <ligand>
        <name>substrate</name>
    </ligand>
</feature>
<dbReference type="PIRSF" id="PIRSF001461">
    <property type="entry name" value="RPE"/>
    <property type="match status" value="1"/>
</dbReference>
<dbReference type="PROSITE" id="PS01086">
    <property type="entry name" value="RIBUL_P_3_EPIMER_2"/>
    <property type="match status" value="1"/>
</dbReference>
<dbReference type="InterPro" id="IPR026019">
    <property type="entry name" value="Ribul_P_3_epim"/>
</dbReference>
<comment type="cofactor">
    <cofactor evidence="4">
        <name>Zn(2+)</name>
        <dbReference type="ChEBI" id="CHEBI:29105"/>
    </cofactor>
</comment>
<evidence type="ECO:0000256" key="10">
    <source>
        <dbReference type="HAMAP-Rule" id="MF_02227"/>
    </source>
</evidence>
<dbReference type="NCBIfam" id="NF004076">
    <property type="entry name" value="PRK05581.1-4"/>
    <property type="match status" value="1"/>
</dbReference>
<evidence type="ECO:0000313" key="16">
    <source>
        <dbReference type="Proteomes" id="UP000321491"/>
    </source>
</evidence>
<evidence type="ECO:0000313" key="15">
    <source>
        <dbReference type="EMBL" id="GEN30384.1"/>
    </source>
</evidence>
<proteinExistence type="inferred from homology"/>
<evidence type="ECO:0000256" key="2">
    <source>
        <dbReference type="ARBA" id="ARBA00001936"/>
    </source>
</evidence>
<dbReference type="InterPro" id="IPR000056">
    <property type="entry name" value="Ribul_P_3_epim-like"/>
</dbReference>
<dbReference type="Pfam" id="PF00834">
    <property type="entry name" value="Ribul_P_3_epim"/>
    <property type="match status" value="1"/>
</dbReference>
<evidence type="ECO:0000256" key="7">
    <source>
        <dbReference type="ARBA" id="ARBA00013188"/>
    </source>
</evidence>
<dbReference type="OrthoDB" id="1645589at2"/>
<name>A0A511UUY6_9BACI</name>
<evidence type="ECO:0000256" key="4">
    <source>
        <dbReference type="ARBA" id="ARBA00001947"/>
    </source>
</evidence>
<comment type="cofactor">
    <cofactor evidence="2">
        <name>Mn(2+)</name>
        <dbReference type="ChEBI" id="CHEBI:29035"/>
    </cofactor>
</comment>
<feature type="active site" description="Proton acceptor" evidence="10 12">
    <location>
        <position position="34"/>
    </location>
</feature>
<dbReference type="PROSITE" id="PS01085">
    <property type="entry name" value="RIBUL_P_3_EPIMER_1"/>
    <property type="match status" value="1"/>
</dbReference>
<dbReference type="EMBL" id="BJXW01000008">
    <property type="protein sequence ID" value="GEN30384.1"/>
    <property type="molecule type" value="Genomic_DNA"/>
</dbReference>
<feature type="binding site" evidence="10 13">
    <location>
        <position position="34"/>
    </location>
    <ligand>
        <name>a divalent metal cation</name>
        <dbReference type="ChEBI" id="CHEBI:60240"/>
    </ligand>
</feature>
<evidence type="ECO:0000256" key="12">
    <source>
        <dbReference type="PIRSR" id="PIRSR001461-1"/>
    </source>
</evidence>
<comment type="cofactor">
    <cofactor evidence="10 13">
        <name>a divalent metal cation</name>
        <dbReference type="ChEBI" id="CHEBI:60240"/>
    </cofactor>
    <text evidence="10 13">Binds 1 divalent metal cation per subunit.</text>
</comment>
<dbReference type="GO" id="GO:0005737">
    <property type="term" value="C:cytoplasm"/>
    <property type="evidence" value="ECO:0007669"/>
    <property type="project" value="UniProtKB-ARBA"/>
</dbReference>
<feature type="binding site" evidence="10 14">
    <location>
        <position position="65"/>
    </location>
    <ligand>
        <name>substrate</name>
    </ligand>
</feature>
<keyword evidence="10 11" id="KW-0119">Carbohydrate metabolism</keyword>
<keyword evidence="9 10" id="KW-0413">Isomerase</keyword>
<feature type="binding site" evidence="10">
    <location>
        <begin position="174"/>
        <end position="176"/>
    </location>
    <ligand>
        <name>substrate</name>
    </ligand>
</feature>
<reference evidence="15 16" key="1">
    <citation type="submission" date="2019-07" db="EMBL/GenBank/DDBJ databases">
        <title>Whole genome shotgun sequence of Cerasibacillus quisquiliarum NBRC 102429.</title>
        <authorList>
            <person name="Hosoyama A."/>
            <person name="Uohara A."/>
            <person name="Ohji S."/>
            <person name="Ichikawa N."/>
        </authorList>
    </citation>
    <scope>NUCLEOTIDE SEQUENCE [LARGE SCALE GENOMIC DNA]</scope>
    <source>
        <strain evidence="15 16">NBRC 102429</strain>
    </source>
</reference>
<dbReference type="Gene3D" id="3.20.20.70">
    <property type="entry name" value="Aldolase class I"/>
    <property type="match status" value="1"/>
</dbReference>
<feature type="binding site" evidence="14">
    <location>
        <position position="176"/>
    </location>
    <ligand>
        <name>substrate</name>
    </ligand>
</feature>
<feature type="binding site" evidence="10 13">
    <location>
        <position position="32"/>
    </location>
    <ligand>
        <name>a divalent metal cation</name>
        <dbReference type="ChEBI" id="CHEBI:60240"/>
    </ligand>
</feature>
<dbReference type="GO" id="GO:0046872">
    <property type="term" value="F:metal ion binding"/>
    <property type="evidence" value="ECO:0007669"/>
    <property type="project" value="UniProtKB-UniRule"/>
</dbReference>
<accession>A0A511UUY6</accession>
<keyword evidence="8 10" id="KW-0479">Metal-binding</keyword>
<evidence type="ECO:0000256" key="9">
    <source>
        <dbReference type="ARBA" id="ARBA00023235"/>
    </source>
</evidence>
<evidence type="ECO:0000256" key="5">
    <source>
        <dbReference type="ARBA" id="ARBA00001954"/>
    </source>
</evidence>
<evidence type="ECO:0000256" key="1">
    <source>
        <dbReference type="ARBA" id="ARBA00001782"/>
    </source>
</evidence>
<dbReference type="RefSeq" id="WP_146935601.1">
    <property type="nucleotide sequence ID" value="NZ_BJXW01000008.1"/>
</dbReference>
<protein>
    <recommendedName>
        <fullName evidence="7 10">Ribulose-phosphate 3-epimerase</fullName>
        <ecNumber evidence="7 10">5.1.3.1</ecNumber>
    </recommendedName>
</protein>
<evidence type="ECO:0000256" key="11">
    <source>
        <dbReference type="PIRNR" id="PIRNR001461"/>
    </source>
</evidence>
<dbReference type="PANTHER" id="PTHR11749">
    <property type="entry name" value="RIBULOSE-5-PHOSPHATE-3-EPIMERASE"/>
    <property type="match status" value="1"/>
</dbReference>
<sequence>MKKIAPSILSANFARLQEEINEVEQLGVDYLHIDVMDGHFVPNITIGPLVVEAIKPITKLPLDVHLMIENPDKYIHTFVKAGASIITVHQEACTHLHRTIQQIKKHDVKAGVSLNPATPISTIQHILPDVDLVLIMTVNPGFGGQTFIREMVPKIEALAQIRNDYHYDFLIEVDGGINEKTAFTCAKAGADILVAGSAIFGQEDRKHAIHTIRQSIERFQGE</sequence>
<evidence type="ECO:0000256" key="14">
    <source>
        <dbReference type="PIRSR" id="PIRSR001461-3"/>
    </source>
</evidence>
<comment type="cofactor">
    <cofactor evidence="3">
        <name>Co(2+)</name>
        <dbReference type="ChEBI" id="CHEBI:48828"/>
    </cofactor>
</comment>
<dbReference type="CDD" id="cd00429">
    <property type="entry name" value="RPE"/>
    <property type="match status" value="1"/>
</dbReference>
<feature type="binding site" evidence="10 14">
    <location>
        <begin position="141"/>
        <end position="144"/>
    </location>
    <ligand>
        <name>substrate</name>
    </ligand>
</feature>
<keyword evidence="16" id="KW-1185">Reference proteome</keyword>
<evidence type="ECO:0000256" key="8">
    <source>
        <dbReference type="ARBA" id="ARBA00022723"/>
    </source>
</evidence>
<feature type="active site" description="Proton donor" evidence="10 12">
    <location>
        <position position="174"/>
    </location>
</feature>
<evidence type="ECO:0000256" key="3">
    <source>
        <dbReference type="ARBA" id="ARBA00001941"/>
    </source>
</evidence>
<dbReference type="GO" id="GO:0006098">
    <property type="term" value="P:pentose-phosphate shunt"/>
    <property type="evidence" value="ECO:0007669"/>
    <property type="project" value="UniProtKB-UniRule"/>
</dbReference>
<dbReference type="HAMAP" id="MF_02227">
    <property type="entry name" value="RPE"/>
    <property type="match status" value="1"/>
</dbReference>
<dbReference type="InterPro" id="IPR013785">
    <property type="entry name" value="Aldolase_TIM"/>
</dbReference>
<dbReference type="EC" id="5.1.3.1" evidence="7 10"/>
<organism evidence="15 16">
    <name type="scientific">Cerasibacillus quisquiliarum</name>
    <dbReference type="NCBI Taxonomy" id="227865"/>
    <lineage>
        <taxon>Bacteria</taxon>
        <taxon>Bacillati</taxon>
        <taxon>Bacillota</taxon>
        <taxon>Bacilli</taxon>
        <taxon>Bacillales</taxon>
        <taxon>Bacillaceae</taxon>
        <taxon>Cerasibacillus</taxon>
    </lineage>
</organism>